<organism evidence="6 7">
    <name type="scientific">Bifidobacterium dolichotidis</name>
    <dbReference type="NCBI Taxonomy" id="2306976"/>
    <lineage>
        <taxon>Bacteria</taxon>
        <taxon>Bacillati</taxon>
        <taxon>Actinomycetota</taxon>
        <taxon>Actinomycetes</taxon>
        <taxon>Bifidobacteriales</taxon>
        <taxon>Bifidobacteriaceae</taxon>
        <taxon>Bifidobacterium</taxon>
    </lineage>
</organism>
<dbReference type="OrthoDB" id="9804072at2"/>
<evidence type="ECO:0000256" key="4">
    <source>
        <dbReference type="RuleBase" id="RU004514"/>
    </source>
</evidence>
<dbReference type="PANTHER" id="PTHR10146:SF14">
    <property type="entry name" value="PYRIDOXAL PHOSPHATE HOMEOSTASIS PROTEIN"/>
    <property type="match status" value="1"/>
</dbReference>
<gene>
    <name evidence="6" type="ORF">D2E26_0013</name>
</gene>
<proteinExistence type="inferred from homology"/>
<dbReference type="EMBL" id="QXGM01000001">
    <property type="protein sequence ID" value="RSX55450.1"/>
    <property type="molecule type" value="Genomic_DNA"/>
</dbReference>
<evidence type="ECO:0000313" key="7">
    <source>
        <dbReference type="Proteomes" id="UP000287609"/>
    </source>
</evidence>
<protein>
    <recommendedName>
        <fullName evidence="2">Pyridoxal phosphate homeostasis protein</fullName>
        <shortName evidence="2">PLP homeostasis protein</shortName>
    </recommendedName>
</protein>
<keyword evidence="7" id="KW-1185">Reference proteome</keyword>
<comment type="similarity">
    <text evidence="2 4">Belongs to the pyridoxal phosphate-binding protein YggS/PROSC family.</text>
</comment>
<feature type="modified residue" description="N6-(pyridoxal phosphate)lysine" evidence="2 3">
    <location>
        <position position="55"/>
    </location>
</feature>
<comment type="function">
    <text evidence="2">Pyridoxal 5'-phosphate (PLP)-binding protein, which is involved in PLP homeostasis.</text>
</comment>
<evidence type="ECO:0000256" key="1">
    <source>
        <dbReference type="ARBA" id="ARBA00022898"/>
    </source>
</evidence>
<dbReference type="NCBIfam" id="TIGR00044">
    <property type="entry name" value="YggS family pyridoxal phosphate-dependent enzyme"/>
    <property type="match status" value="1"/>
</dbReference>
<dbReference type="HAMAP" id="MF_02087">
    <property type="entry name" value="PLP_homeostasis"/>
    <property type="match status" value="1"/>
</dbReference>
<dbReference type="GO" id="GO:0030170">
    <property type="term" value="F:pyridoxal phosphate binding"/>
    <property type="evidence" value="ECO:0007669"/>
    <property type="project" value="UniProtKB-UniRule"/>
</dbReference>
<dbReference type="CDD" id="cd00635">
    <property type="entry name" value="PLPDE_III_YBL036c_like"/>
    <property type="match status" value="1"/>
</dbReference>
<reference evidence="6 7" key="1">
    <citation type="submission" date="2018-09" db="EMBL/GenBank/DDBJ databases">
        <title>Characterization of the phylogenetic diversity of five novel species belonging to the genus Bifidobacterium.</title>
        <authorList>
            <person name="Lugli G.A."/>
            <person name="Duranti S."/>
            <person name="Milani C."/>
        </authorList>
    </citation>
    <scope>NUCLEOTIDE SEQUENCE [LARGE SCALE GENOMIC DNA]</scope>
    <source>
        <strain evidence="6 7">2036B</strain>
    </source>
</reference>
<dbReference type="Proteomes" id="UP000287609">
    <property type="component" value="Unassembled WGS sequence"/>
</dbReference>
<dbReference type="PIRSF" id="PIRSF004848">
    <property type="entry name" value="YBL036c_PLPDEIII"/>
    <property type="match status" value="1"/>
</dbReference>
<name>A0A430FRG2_9BIFI</name>
<dbReference type="InterPro" id="IPR011078">
    <property type="entry name" value="PyrdxlP_homeostasis"/>
</dbReference>
<comment type="caution">
    <text evidence="6">The sequence shown here is derived from an EMBL/GenBank/DDBJ whole genome shotgun (WGS) entry which is preliminary data.</text>
</comment>
<sequence length="269" mass="29130">MVAYMEHKDLANTTISDERKQEITDNVHRVLDRLAEATQRAGREPDSVQLLAATKTRDVAEVVAALNAGIRVIGENRPQEITAKIEGVRALCAAQGLTVGVQENAVEPDVYLHLIGQLQSNKINKVLPYANVIESVDSEDLATKIARRATMHDMTARVLLEVNVSGEASKSGCDPAQAKDIAAAIAAMPGIELEGLMTVGAHVEDKAKIRQGFIQLRTMRDELLASGEENLHHCTQLSMGMSGDAEIAIEEGSTQVRLGRAIFGERLFV</sequence>
<evidence type="ECO:0000259" key="5">
    <source>
        <dbReference type="Pfam" id="PF01168"/>
    </source>
</evidence>
<accession>A0A430FRG2</accession>
<dbReference type="SUPFAM" id="SSF51419">
    <property type="entry name" value="PLP-binding barrel"/>
    <property type="match status" value="1"/>
</dbReference>
<dbReference type="InterPro" id="IPR001608">
    <property type="entry name" value="Ala_racemase_N"/>
</dbReference>
<dbReference type="RefSeq" id="WP_125962688.1">
    <property type="nucleotide sequence ID" value="NZ_QXGM01000001.1"/>
</dbReference>
<dbReference type="Pfam" id="PF01168">
    <property type="entry name" value="Ala_racemase_N"/>
    <property type="match status" value="1"/>
</dbReference>
<dbReference type="Gene3D" id="3.20.20.10">
    <property type="entry name" value="Alanine racemase"/>
    <property type="match status" value="1"/>
</dbReference>
<dbReference type="PANTHER" id="PTHR10146">
    <property type="entry name" value="PROLINE SYNTHETASE CO-TRANSCRIBED BACTERIAL HOMOLOG PROTEIN"/>
    <property type="match status" value="1"/>
</dbReference>
<dbReference type="AlphaFoldDB" id="A0A430FRG2"/>
<keyword evidence="1 2" id="KW-0663">Pyridoxal phosphate</keyword>
<evidence type="ECO:0000256" key="3">
    <source>
        <dbReference type="PIRSR" id="PIRSR004848-1"/>
    </source>
</evidence>
<evidence type="ECO:0000313" key="6">
    <source>
        <dbReference type="EMBL" id="RSX55450.1"/>
    </source>
</evidence>
<feature type="domain" description="Alanine racemase N-terminal" evidence="5">
    <location>
        <begin position="37"/>
        <end position="265"/>
    </location>
</feature>
<evidence type="ECO:0000256" key="2">
    <source>
        <dbReference type="HAMAP-Rule" id="MF_02087"/>
    </source>
</evidence>
<comment type="cofactor">
    <cofactor evidence="3">
        <name>pyridoxal 5'-phosphate</name>
        <dbReference type="ChEBI" id="CHEBI:597326"/>
    </cofactor>
</comment>
<dbReference type="InterPro" id="IPR029066">
    <property type="entry name" value="PLP-binding_barrel"/>
</dbReference>